<proteinExistence type="predicted"/>
<dbReference type="Proteomes" id="UP000623509">
    <property type="component" value="Unassembled WGS sequence"/>
</dbReference>
<reference evidence="2 3" key="2">
    <citation type="submission" date="2017-07" db="EMBL/GenBank/DDBJ databases">
        <title>Candidatus Dactylopiibacterium carminicum, a nitrogen-fixing symbiont of the cochineal insect Dactylopius coccus and Dactylopius opuntiae (Hemiptera: Coccoidea: Dactylopiidae).</title>
        <authorList>
            <person name="Vera A."/>
        </authorList>
    </citation>
    <scope>NUCLEOTIDE SEQUENCE [LARGE SCALE GENOMIC DNA]</scope>
    <source>
        <strain evidence="2 3">NFDCM</strain>
    </source>
</reference>
<evidence type="ECO:0000313" key="2">
    <source>
        <dbReference type="EMBL" id="PAS91742.1"/>
    </source>
</evidence>
<dbReference type="AlphaFoldDB" id="A0A272ENQ3"/>
<reference evidence="1 4" key="1">
    <citation type="submission" date="2016-08" db="EMBL/GenBank/DDBJ databases">
        <title>Candidatus Dactylopiibacterium carminicum genome sequence.</title>
        <authorList>
            <person name="Ramirez-Puebla S.T."/>
            <person name="Ormeno-Orrillo E."/>
            <person name="Vera-Ponce De Leon A."/>
            <person name="Luis L."/>
            <person name="Sanchez-Flores A."/>
            <person name="Monica R."/>
            <person name="Martinez-Romero E."/>
        </authorList>
    </citation>
    <scope>NUCLEOTIDE SEQUENCE [LARGE SCALE GENOMIC DNA]</scope>
    <source>
        <strain evidence="1">END1</strain>
    </source>
</reference>
<dbReference type="InterPro" id="IPR019620">
    <property type="entry name" value="Metal-bd_prot_put"/>
</dbReference>
<dbReference type="EMBL" id="MDUX01000063">
    <property type="protein sequence ID" value="KAF7598119.1"/>
    <property type="molecule type" value="Genomic_DNA"/>
</dbReference>
<name>A0A272ENQ3_9RHOO</name>
<sequence length="83" mass="9047">MSESIHGHAVMQMMLEGDHLYTHESLCTAIVARFGADARFHTCSAEGMDAAALVDFLAERGKFVPGEGGFNTTPEHMCAHEEH</sequence>
<evidence type="ECO:0000313" key="4">
    <source>
        <dbReference type="Proteomes" id="UP000623509"/>
    </source>
</evidence>
<keyword evidence="4" id="KW-1185">Reference proteome</keyword>
<dbReference type="EMBL" id="NMRN01000062">
    <property type="protein sequence ID" value="PAS91742.1"/>
    <property type="molecule type" value="Genomic_DNA"/>
</dbReference>
<evidence type="ECO:0000313" key="3">
    <source>
        <dbReference type="Proteomes" id="UP000216107"/>
    </source>
</evidence>
<gene>
    <name evidence="1" type="ORF">BGI27_15000</name>
    <name evidence="2" type="ORF">CGU29_14730</name>
</gene>
<dbReference type="RefSeq" id="WP_095525654.1">
    <property type="nucleotide sequence ID" value="NZ_MDUX01000063.1"/>
</dbReference>
<evidence type="ECO:0000313" key="1">
    <source>
        <dbReference type="EMBL" id="KAF7598119.1"/>
    </source>
</evidence>
<comment type="caution">
    <text evidence="2">The sequence shown here is derived from an EMBL/GenBank/DDBJ whole genome shotgun (WGS) entry which is preliminary data.</text>
</comment>
<dbReference type="Proteomes" id="UP000216107">
    <property type="component" value="Unassembled WGS sequence"/>
</dbReference>
<accession>A0A272ENQ3</accession>
<dbReference type="OrthoDB" id="285410at2"/>
<organism evidence="2 3">
    <name type="scientific">Candidatus Dactylopiibacterium carminicum</name>
    <dbReference type="NCBI Taxonomy" id="857335"/>
    <lineage>
        <taxon>Bacteria</taxon>
        <taxon>Pseudomonadati</taxon>
        <taxon>Pseudomonadota</taxon>
        <taxon>Betaproteobacteria</taxon>
        <taxon>Rhodocyclales</taxon>
        <taxon>Rhodocyclaceae</taxon>
        <taxon>Candidatus Dactylopiibacterium</taxon>
    </lineage>
</organism>
<protein>
    <submittedName>
        <fullName evidence="1">DUF2492 domain-containing protein</fullName>
    </submittedName>
</protein>
<dbReference type="NCBIfam" id="TIGR03853">
    <property type="entry name" value="matur_matur"/>
    <property type="match status" value="1"/>
</dbReference>
<dbReference type="Pfam" id="PF10678">
    <property type="entry name" value="DUF2492"/>
    <property type="match status" value="1"/>
</dbReference>